<evidence type="ECO:0000313" key="1">
    <source>
        <dbReference type="EMBL" id="TSB33538.1"/>
    </source>
</evidence>
<protein>
    <submittedName>
        <fullName evidence="1">Uncharacterized protein</fullName>
    </submittedName>
</protein>
<comment type="caution">
    <text evidence="1">The sequence shown here is derived from an EMBL/GenBank/DDBJ whole genome shotgun (WGS) entry which is preliminary data.</text>
</comment>
<keyword evidence="2" id="KW-1185">Reference proteome</keyword>
<gene>
    <name evidence="1" type="ORF">FNZ23_23445</name>
</gene>
<dbReference type="RefSeq" id="WP_143944224.1">
    <property type="nucleotide sequence ID" value="NZ_VKLS01000392.1"/>
</dbReference>
<dbReference type="EMBL" id="VKLS01000392">
    <property type="protein sequence ID" value="TSB33538.1"/>
    <property type="molecule type" value="Genomic_DNA"/>
</dbReference>
<organism evidence="1 2">
    <name type="scientific">Streptomyces benahoarensis</name>
    <dbReference type="NCBI Taxonomy" id="2595054"/>
    <lineage>
        <taxon>Bacteria</taxon>
        <taxon>Bacillati</taxon>
        <taxon>Actinomycetota</taxon>
        <taxon>Actinomycetes</taxon>
        <taxon>Kitasatosporales</taxon>
        <taxon>Streptomycetaceae</taxon>
        <taxon>Streptomyces</taxon>
    </lineage>
</organism>
<evidence type="ECO:0000313" key="2">
    <source>
        <dbReference type="Proteomes" id="UP000320888"/>
    </source>
</evidence>
<dbReference type="AlphaFoldDB" id="A0A553YWC7"/>
<reference evidence="1 2" key="1">
    <citation type="submission" date="2019-07" db="EMBL/GenBank/DDBJ databases">
        <title>Draft genome for Streptomyces benahoarensis MZ03-48.</title>
        <authorList>
            <person name="Gonzalez-Pimentel J.L."/>
        </authorList>
    </citation>
    <scope>NUCLEOTIDE SEQUENCE [LARGE SCALE GENOMIC DNA]</scope>
    <source>
        <strain evidence="1 2">MZ03-48</strain>
    </source>
</reference>
<accession>A0A553YWC7</accession>
<sequence length="79" mass="8738">MTPAPHSPEPTGLLIRLYNQVGAAVDITGNNSYDKVTRWHCNGCGNTSDCPEQDYLSSTRRTANAHAAACRAAYYHLRW</sequence>
<dbReference type="Proteomes" id="UP000320888">
    <property type="component" value="Unassembled WGS sequence"/>
</dbReference>
<dbReference type="OrthoDB" id="3855268at2"/>
<name>A0A553YWC7_9ACTN</name>
<proteinExistence type="predicted"/>